<evidence type="ECO:0000256" key="1">
    <source>
        <dbReference type="SAM" id="MobiDB-lite"/>
    </source>
</evidence>
<dbReference type="SUPFAM" id="SSF48403">
    <property type="entry name" value="Ankyrin repeat"/>
    <property type="match status" value="1"/>
</dbReference>
<keyword evidence="3" id="KW-1185">Reference proteome</keyword>
<dbReference type="Pfam" id="PF13606">
    <property type="entry name" value="Ank_3"/>
    <property type="match status" value="1"/>
</dbReference>
<dbReference type="Proteomes" id="UP000738349">
    <property type="component" value="Unassembled WGS sequence"/>
</dbReference>
<sequence>MDLAECQGAMRTRIAQTEQENEYRRDRETKFQPQAVQQDQSSGDDQLPVLPPHLPRPEYAKTVHLIGQDDKEVSFYAACELGLMPQVESFIQESNPSQAVRQFGLEQASFGNQPAVARYLLEHGTLLHDNVFLRRELGQPGDSPKDISIFDRERQESQDPLALVQVFLDFGWHPNQLWHGTQVPHNFPKAPFMECLTNRPLLTLLLSHGADTALSRHNVSLYDKIPLDRRCGSVIDSAVGLWDPSLVALLVDHGAEPTYARPLHKVVRWMGGPSRGPPFSQRRPMAEYLLSSGTAKVDDVKRITFSDIIHRPSPRKEDLTPFVYACAGQDWDMAEWLLEKGADADALGGKAFQPMYFMMPYYGPSDPKVVKALVEKIKNRET</sequence>
<organism evidence="2 3">
    <name type="scientific">Dactylonectria macrodidyma</name>
    <dbReference type="NCBI Taxonomy" id="307937"/>
    <lineage>
        <taxon>Eukaryota</taxon>
        <taxon>Fungi</taxon>
        <taxon>Dikarya</taxon>
        <taxon>Ascomycota</taxon>
        <taxon>Pezizomycotina</taxon>
        <taxon>Sordariomycetes</taxon>
        <taxon>Hypocreomycetidae</taxon>
        <taxon>Hypocreales</taxon>
        <taxon>Nectriaceae</taxon>
        <taxon>Dactylonectria</taxon>
    </lineage>
</organism>
<feature type="compositionally biased region" description="Polar residues" evidence="1">
    <location>
        <begin position="31"/>
        <end position="44"/>
    </location>
</feature>
<dbReference type="AlphaFoldDB" id="A0A9P9EPT8"/>
<dbReference type="EMBL" id="JAGMUV010000011">
    <property type="protein sequence ID" value="KAH7140997.1"/>
    <property type="molecule type" value="Genomic_DNA"/>
</dbReference>
<dbReference type="Gene3D" id="1.25.40.20">
    <property type="entry name" value="Ankyrin repeat-containing domain"/>
    <property type="match status" value="1"/>
</dbReference>
<feature type="compositionally biased region" description="Basic and acidic residues" evidence="1">
    <location>
        <begin position="21"/>
        <end position="30"/>
    </location>
</feature>
<evidence type="ECO:0000313" key="2">
    <source>
        <dbReference type="EMBL" id="KAH7140997.1"/>
    </source>
</evidence>
<proteinExistence type="predicted"/>
<reference evidence="2" key="1">
    <citation type="journal article" date="2021" name="Nat. Commun.">
        <title>Genetic determinants of endophytism in the Arabidopsis root mycobiome.</title>
        <authorList>
            <person name="Mesny F."/>
            <person name="Miyauchi S."/>
            <person name="Thiergart T."/>
            <person name="Pickel B."/>
            <person name="Atanasova L."/>
            <person name="Karlsson M."/>
            <person name="Huettel B."/>
            <person name="Barry K.W."/>
            <person name="Haridas S."/>
            <person name="Chen C."/>
            <person name="Bauer D."/>
            <person name="Andreopoulos W."/>
            <person name="Pangilinan J."/>
            <person name="LaButti K."/>
            <person name="Riley R."/>
            <person name="Lipzen A."/>
            <person name="Clum A."/>
            <person name="Drula E."/>
            <person name="Henrissat B."/>
            <person name="Kohler A."/>
            <person name="Grigoriev I.V."/>
            <person name="Martin F.M."/>
            <person name="Hacquard S."/>
        </authorList>
    </citation>
    <scope>NUCLEOTIDE SEQUENCE</scope>
    <source>
        <strain evidence="2">MPI-CAGE-AT-0147</strain>
    </source>
</reference>
<feature type="region of interest" description="Disordered" evidence="1">
    <location>
        <begin position="1"/>
        <end position="52"/>
    </location>
</feature>
<dbReference type="InterPro" id="IPR036770">
    <property type="entry name" value="Ankyrin_rpt-contain_sf"/>
</dbReference>
<name>A0A9P9EPT8_9HYPO</name>
<protein>
    <submittedName>
        <fullName evidence="2">Uncharacterized protein</fullName>
    </submittedName>
</protein>
<dbReference type="InterPro" id="IPR002110">
    <property type="entry name" value="Ankyrin_rpt"/>
</dbReference>
<comment type="caution">
    <text evidence="2">The sequence shown here is derived from an EMBL/GenBank/DDBJ whole genome shotgun (WGS) entry which is preliminary data.</text>
</comment>
<dbReference type="OrthoDB" id="194358at2759"/>
<gene>
    <name evidence="2" type="ORF">EDB81DRAFT_799280</name>
</gene>
<evidence type="ECO:0000313" key="3">
    <source>
        <dbReference type="Proteomes" id="UP000738349"/>
    </source>
</evidence>
<accession>A0A9P9EPT8</accession>